<evidence type="ECO:0000313" key="3">
    <source>
        <dbReference type="Proteomes" id="UP000188342"/>
    </source>
</evidence>
<name>A0A1R4IR16_9ACTN</name>
<dbReference type="STRING" id="1255658.FM114_03165"/>
<protein>
    <submittedName>
        <fullName evidence="2">Putative oxidoreductase</fullName>
    </submittedName>
</protein>
<feature type="domain" description="NADP-dependent oxidoreductase" evidence="1">
    <location>
        <begin position="14"/>
        <end position="288"/>
    </location>
</feature>
<dbReference type="OrthoDB" id="3664926at2"/>
<dbReference type="SUPFAM" id="SSF51430">
    <property type="entry name" value="NAD(P)-linked oxidoreductase"/>
    <property type="match status" value="1"/>
</dbReference>
<dbReference type="Gene3D" id="3.20.20.100">
    <property type="entry name" value="NADP-dependent oxidoreductase domain"/>
    <property type="match status" value="1"/>
</dbReference>
<dbReference type="InterPro" id="IPR036812">
    <property type="entry name" value="NAD(P)_OxRdtase_dom_sf"/>
</dbReference>
<gene>
    <name evidence="2" type="ORF">FM114_03165</name>
</gene>
<dbReference type="GO" id="GO:0016491">
    <property type="term" value="F:oxidoreductase activity"/>
    <property type="evidence" value="ECO:0007669"/>
    <property type="project" value="InterPro"/>
</dbReference>
<dbReference type="Proteomes" id="UP000188342">
    <property type="component" value="Unassembled WGS sequence"/>
</dbReference>
<dbReference type="InterPro" id="IPR020471">
    <property type="entry name" value="AKR"/>
</dbReference>
<accession>A0A1R4IR16</accession>
<dbReference type="AlphaFoldDB" id="A0A1R4IR16"/>
<proteinExistence type="predicted"/>
<dbReference type="PANTHER" id="PTHR43638:SF3">
    <property type="entry name" value="ALDEHYDE REDUCTASE"/>
    <property type="match status" value="1"/>
</dbReference>
<reference evidence="2 3" key="1">
    <citation type="submission" date="2017-02" db="EMBL/GenBank/DDBJ databases">
        <authorList>
            <person name="Peterson S.W."/>
        </authorList>
    </citation>
    <scope>NUCLEOTIDE SEQUENCE [LARGE SCALE GENOMIC DNA]</scope>
    <source>
        <strain evidence="2 3">LSP_Lj1</strain>
    </source>
</reference>
<dbReference type="PANTHER" id="PTHR43638">
    <property type="entry name" value="OXIDOREDUCTASE, ALDO/KETO REDUCTASE FAMILY PROTEIN"/>
    <property type="match status" value="1"/>
</dbReference>
<dbReference type="PRINTS" id="PR00069">
    <property type="entry name" value="ALDKETRDTASE"/>
</dbReference>
<dbReference type="Pfam" id="PF00248">
    <property type="entry name" value="Aldo_ket_red"/>
    <property type="match status" value="1"/>
</dbReference>
<organism evidence="2 3">
    <name type="scientific">Luteococcus japonicus LSP_Lj1</name>
    <dbReference type="NCBI Taxonomy" id="1255658"/>
    <lineage>
        <taxon>Bacteria</taxon>
        <taxon>Bacillati</taxon>
        <taxon>Actinomycetota</taxon>
        <taxon>Actinomycetes</taxon>
        <taxon>Propionibacteriales</taxon>
        <taxon>Propionibacteriaceae</taxon>
        <taxon>Luteococcus</taxon>
    </lineage>
</organism>
<dbReference type="InterPro" id="IPR023210">
    <property type="entry name" value="NADP_OxRdtase_dom"/>
</dbReference>
<keyword evidence="3" id="KW-1185">Reference proteome</keyword>
<dbReference type="EMBL" id="FUKQ01000011">
    <property type="protein sequence ID" value="SJN22149.1"/>
    <property type="molecule type" value="Genomic_DNA"/>
</dbReference>
<sequence>MDKTFEMGGQHVDRMGFGAMQLCGPGVMGQPADRDQALAVLRRALELGVNHVDTSEFYGPHVSNQLIREALHPYAEDLVLGSKVGAHRDEAGAWLPSQSPEDLIRDTHENLETLGLDRLHVMNLRVMPKDDHAPACYQPVPLDEQLDAMRRLVDEGVIEHFGVSTVTAEQAAQGIEAGAVQVQNAYNLRSRGDEATLELCRDKGVAYVPYFPLGSAFGWFPRVDEDPAVVRVAERLGHSPAQVGLAWLLHHAPNVLLIPGTSKLAHLEENMGAADVVLSAQDVAELEAL</sequence>
<dbReference type="NCBIfam" id="NF007695">
    <property type="entry name" value="PRK10376.1"/>
    <property type="match status" value="1"/>
</dbReference>
<dbReference type="RefSeq" id="WP_094763746.1">
    <property type="nucleotide sequence ID" value="NZ_FUKQ01000011.1"/>
</dbReference>
<evidence type="ECO:0000259" key="1">
    <source>
        <dbReference type="Pfam" id="PF00248"/>
    </source>
</evidence>
<dbReference type="CDD" id="cd19088">
    <property type="entry name" value="AKR_AKR13B1"/>
    <property type="match status" value="1"/>
</dbReference>
<evidence type="ECO:0000313" key="2">
    <source>
        <dbReference type="EMBL" id="SJN22149.1"/>
    </source>
</evidence>